<dbReference type="InterPro" id="IPR027417">
    <property type="entry name" value="P-loop_NTPase"/>
</dbReference>
<comment type="pathway">
    <text evidence="1">tRNA modification; 5-methoxycarbonylmethyl-2-thiouridine-tRNA biosynthesis.</text>
</comment>
<dbReference type="Proteomes" id="UP001286456">
    <property type="component" value="Unassembled WGS sequence"/>
</dbReference>
<dbReference type="Gene3D" id="3.40.50.300">
    <property type="entry name" value="P-loop containing nucleotide triphosphate hydrolases"/>
    <property type="match status" value="1"/>
</dbReference>
<dbReference type="GO" id="GO:0033588">
    <property type="term" value="C:elongator holoenzyme complex"/>
    <property type="evidence" value="ECO:0007669"/>
    <property type="project" value="InterPro"/>
</dbReference>
<protein>
    <recommendedName>
        <fullName evidence="6">Elongator complex protein 6</fullName>
    </recommendedName>
</protein>
<proteinExistence type="inferred from homology"/>
<evidence type="ECO:0000256" key="2">
    <source>
        <dbReference type="ARBA" id="ARBA00008837"/>
    </source>
</evidence>
<feature type="compositionally biased region" description="Low complexity" evidence="3">
    <location>
        <begin position="117"/>
        <end position="131"/>
    </location>
</feature>
<sequence>MTSRTPPLLEPYLAGLPDEAALVVLTGILGASTNWLVLRYLHSFLKQALGGDEDEDDETTTAEDEPSVLLVSFLRDYTFWKDSASRLGLDLDALARRGRFSFVDGLRSALFVPSSSSSSFTTTSTTTTSTTPCNAIPDRGRPTPTPTPTPPRPAPRPVVQAHQQKWKQPLTHPSLVGVQSGLHSAVDELVRARAARAGTGTGTGGSNGKVILVIDQLDFLLAAAATSSVTSLGLRELLLDLREKVHATILTLSADEPLVVAQTTSLEKEHAAFVLSLAHEAETILSLRLLDTGVAKDVSGVLRITGGGGGGDRRAGRPQVEEKEYLYQVVGDGGVRVFERGGQ</sequence>
<name>A0AAE0MMD3_9PEZI</name>
<feature type="region of interest" description="Disordered" evidence="3">
    <location>
        <begin position="117"/>
        <end position="157"/>
    </location>
</feature>
<gene>
    <name evidence="4" type="ORF">B0T19DRAFT_411120</name>
</gene>
<evidence type="ECO:0008006" key="6">
    <source>
        <dbReference type="Google" id="ProtNLM"/>
    </source>
</evidence>
<evidence type="ECO:0000256" key="1">
    <source>
        <dbReference type="ARBA" id="ARBA00005043"/>
    </source>
</evidence>
<dbReference type="PANTHER" id="PTHR16184:SF6">
    <property type="entry name" value="ELONGATOR COMPLEX PROTEIN 6"/>
    <property type="match status" value="1"/>
</dbReference>
<dbReference type="EMBL" id="JAUEPO010000001">
    <property type="protein sequence ID" value="KAK3336963.1"/>
    <property type="molecule type" value="Genomic_DNA"/>
</dbReference>
<comment type="caution">
    <text evidence="4">The sequence shown here is derived from an EMBL/GenBank/DDBJ whole genome shotgun (WGS) entry which is preliminary data.</text>
</comment>
<dbReference type="PANTHER" id="PTHR16184">
    <property type="entry name" value="ELONGATOR COMPLEX PROTEIN 6"/>
    <property type="match status" value="1"/>
</dbReference>
<reference evidence="4" key="1">
    <citation type="journal article" date="2023" name="Mol. Phylogenet. Evol.">
        <title>Genome-scale phylogeny and comparative genomics of the fungal order Sordariales.</title>
        <authorList>
            <person name="Hensen N."/>
            <person name="Bonometti L."/>
            <person name="Westerberg I."/>
            <person name="Brannstrom I.O."/>
            <person name="Guillou S."/>
            <person name="Cros-Aarteil S."/>
            <person name="Calhoun S."/>
            <person name="Haridas S."/>
            <person name="Kuo A."/>
            <person name="Mondo S."/>
            <person name="Pangilinan J."/>
            <person name="Riley R."/>
            <person name="LaButti K."/>
            <person name="Andreopoulos B."/>
            <person name="Lipzen A."/>
            <person name="Chen C."/>
            <person name="Yan M."/>
            <person name="Daum C."/>
            <person name="Ng V."/>
            <person name="Clum A."/>
            <person name="Steindorff A."/>
            <person name="Ohm R.A."/>
            <person name="Martin F."/>
            <person name="Silar P."/>
            <person name="Natvig D.O."/>
            <person name="Lalanne C."/>
            <person name="Gautier V."/>
            <person name="Ament-Velasquez S.L."/>
            <person name="Kruys A."/>
            <person name="Hutchinson M.I."/>
            <person name="Powell A.J."/>
            <person name="Barry K."/>
            <person name="Miller A.N."/>
            <person name="Grigoriev I.V."/>
            <person name="Debuchy R."/>
            <person name="Gladieux P."/>
            <person name="Hiltunen Thoren M."/>
            <person name="Johannesson H."/>
        </authorList>
    </citation>
    <scope>NUCLEOTIDE SEQUENCE</scope>
    <source>
        <strain evidence="4">SMH4131-1</strain>
    </source>
</reference>
<dbReference type="GO" id="GO:0002098">
    <property type="term" value="P:tRNA wobble uridine modification"/>
    <property type="evidence" value="ECO:0007669"/>
    <property type="project" value="InterPro"/>
</dbReference>
<organism evidence="4 5">
    <name type="scientific">Cercophora scortea</name>
    <dbReference type="NCBI Taxonomy" id="314031"/>
    <lineage>
        <taxon>Eukaryota</taxon>
        <taxon>Fungi</taxon>
        <taxon>Dikarya</taxon>
        <taxon>Ascomycota</taxon>
        <taxon>Pezizomycotina</taxon>
        <taxon>Sordariomycetes</taxon>
        <taxon>Sordariomycetidae</taxon>
        <taxon>Sordariales</taxon>
        <taxon>Lasiosphaeriaceae</taxon>
        <taxon>Cercophora</taxon>
    </lineage>
</organism>
<evidence type="ECO:0000256" key="3">
    <source>
        <dbReference type="SAM" id="MobiDB-lite"/>
    </source>
</evidence>
<evidence type="ECO:0000313" key="5">
    <source>
        <dbReference type="Proteomes" id="UP001286456"/>
    </source>
</evidence>
<comment type="similarity">
    <text evidence="2">Belongs to the ELP6 family.</text>
</comment>
<feature type="compositionally biased region" description="Pro residues" evidence="3">
    <location>
        <begin position="143"/>
        <end position="156"/>
    </location>
</feature>
<dbReference type="InterPro" id="IPR018627">
    <property type="entry name" value="ELP6"/>
</dbReference>
<evidence type="ECO:0000313" key="4">
    <source>
        <dbReference type="EMBL" id="KAK3336963.1"/>
    </source>
</evidence>
<dbReference type="AlphaFoldDB" id="A0AAE0MMD3"/>
<reference evidence="4" key="2">
    <citation type="submission" date="2023-06" db="EMBL/GenBank/DDBJ databases">
        <authorList>
            <consortium name="Lawrence Berkeley National Laboratory"/>
            <person name="Haridas S."/>
            <person name="Hensen N."/>
            <person name="Bonometti L."/>
            <person name="Westerberg I."/>
            <person name="Brannstrom I.O."/>
            <person name="Guillou S."/>
            <person name="Cros-Aarteil S."/>
            <person name="Calhoun S."/>
            <person name="Kuo A."/>
            <person name="Mondo S."/>
            <person name="Pangilinan J."/>
            <person name="Riley R."/>
            <person name="Labutti K."/>
            <person name="Andreopoulos B."/>
            <person name="Lipzen A."/>
            <person name="Chen C."/>
            <person name="Yanf M."/>
            <person name="Daum C."/>
            <person name="Ng V."/>
            <person name="Clum A."/>
            <person name="Steindorff A."/>
            <person name="Ohm R."/>
            <person name="Martin F."/>
            <person name="Silar P."/>
            <person name="Natvig D."/>
            <person name="Lalanne C."/>
            <person name="Gautier V."/>
            <person name="Ament-Velasquez S.L."/>
            <person name="Kruys A."/>
            <person name="Hutchinson M.I."/>
            <person name="Powell A.J."/>
            <person name="Barry K."/>
            <person name="Miller A.N."/>
            <person name="Grigoriev I.V."/>
            <person name="Debuchy R."/>
            <person name="Gladieux P."/>
            <person name="Thoren M.H."/>
            <person name="Johannesson H."/>
        </authorList>
    </citation>
    <scope>NUCLEOTIDE SEQUENCE</scope>
    <source>
        <strain evidence="4">SMH4131-1</strain>
    </source>
</reference>
<keyword evidence="5" id="KW-1185">Reference proteome</keyword>
<dbReference type="CDD" id="cd19495">
    <property type="entry name" value="Elp6"/>
    <property type="match status" value="1"/>
</dbReference>
<accession>A0AAE0MMD3</accession>